<feature type="region of interest" description="Disordered" evidence="1">
    <location>
        <begin position="1"/>
        <end position="113"/>
    </location>
</feature>
<feature type="compositionally biased region" description="Polar residues" evidence="1">
    <location>
        <begin position="81"/>
        <end position="105"/>
    </location>
</feature>
<reference evidence="2" key="1">
    <citation type="submission" date="2023-10" db="EMBL/GenBank/DDBJ databases">
        <authorList>
            <person name="Chen Y."/>
            <person name="Shah S."/>
            <person name="Dougan E. K."/>
            <person name="Thang M."/>
            <person name="Chan C."/>
        </authorList>
    </citation>
    <scope>NUCLEOTIDE SEQUENCE [LARGE SCALE GENOMIC DNA]</scope>
</reference>
<name>A0ABN9T2H9_9DINO</name>
<gene>
    <name evidence="2" type="ORF">PCOR1329_LOCUS34909</name>
</gene>
<dbReference type="EMBL" id="CAUYUJ010014273">
    <property type="protein sequence ID" value="CAK0839158.1"/>
    <property type="molecule type" value="Genomic_DNA"/>
</dbReference>
<evidence type="ECO:0000256" key="1">
    <source>
        <dbReference type="SAM" id="MobiDB-lite"/>
    </source>
</evidence>
<protein>
    <submittedName>
        <fullName evidence="2">Uncharacterized protein</fullName>
    </submittedName>
</protein>
<evidence type="ECO:0000313" key="3">
    <source>
        <dbReference type="Proteomes" id="UP001189429"/>
    </source>
</evidence>
<organism evidence="2 3">
    <name type="scientific">Prorocentrum cordatum</name>
    <dbReference type="NCBI Taxonomy" id="2364126"/>
    <lineage>
        <taxon>Eukaryota</taxon>
        <taxon>Sar</taxon>
        <taxon>Alveolata</taxon>
        <taxon>Dinophyceae</taxon>
        <taxon>Prorocentrales</taxon>
        <taxon>Prorocentraceae</taxon>
        <taxon>Prorocentrum</taxon>
    </lineage>
</organism>
<dbReference type="Proteomes" id="UP001189429">
    <property type="component" value="Unassembled WGS sequence"/>
</dbReference>
<proteinExistence type="predicted"/>
<evidence type="ECO:0000313" key="2">
    <source>
        <dbReference type="EMBL" id="CAK0839158.1"/>
    </source>
</evidence>
<comment type="caution">
    <text evidence="2">The sequence shown here is derived from an EMBL/GenBank/DDBJ whole genome shotgun (WGS) entry which is preliminary data.</text>
</comment>
<sequence>MRQHRRQRRAVDWAGAARTHKRTPSQTIAARRPPLRDWPQGLPQLGEAERPSPPVAGRARGERRAKRAQAPPRRGPELPSPLQQVAPQLISASWSSTEFQGSSAGVSCPDAPS</sequence>
<accession>A0ABN9T2H9</accession>
<keyword evidence="3" id="KW-1185">Reference proteome</keyword>